<evidence type="ECO:0000313" key="1">
    <source>
        <dbReference type="EMBL" id="PTX03158.1"/>
    </source>
</evidence>
<dbReference type="EMBL" id="QBKG01000015">
    <property type="protein sequence ID" value="PTX03158.1"/>
    <property type="molecule type" value="Genomic_DNA"/>
</dbReference>
<dbReference type="AlphaFoldDB" id="A0A2T5XSF9"/>
<dbReference type="RefSeq" id="WP_107782663.1">
    <property type="nucleotide sequence ID" value="NZ_CAUTHO010000004.1"/>
</dbReference>
<evidence type="ECO:0000313" key="2">
    <source>
        <dbReference type="Proteomes" id="UP000243985"/>
    </source>
</evidence>
<gene>
    <name evidence="1" type="ORF">C8P65_1158</name>
</gene>
<name>A0A2T5XSF9_9FLAO</name>
<comment type="caution">
    <text evidence="1">The sequence shown here is derived from an EMBL/GenBank/DDBJ whole genome shotgun (WGS) entry which is preliminary data.</text>
</comment>
<protein>
    <submittedName>
        <fullName evidence="1">Uncharacterized protein</fullName>
    </submittedName>
</protein>
<dbReference type="Proteomes" id="UP000243985">
    <property type="component" value="Unassembled WGS sequence"/>
</dbReference>
<sequence length="168" mass="20354">MKNITELLELLRSDLNQYNSLVEEDILKLLQNKGAYFLFEYDYEWLEISVWAMNKEGDYISQRINIPSQKKEKYFPSDIFMDKDIHLEDELYDQGVEEDEIDDYLDEYAQKKEDIIFKWFQQRWKNVLKENNIKSEAYFSPHDSYFYTDLNTGKTINEDQIKEKHSQG</sequence>
<proteinExistence type="predicted"/>
<organism evidence="1 2">
    <name type="scientific">Capnocytophaga leadbetteri</name>
    <dbReference type="NCBI Taxonomy" id="327575"/>
    <lineage>
        <taxon>Bacteria</taxon>
        <taxon>Pseudomonadati</taxon>
        <taxon>Bacteroidota</taxon>
        <taxon>Flavobacteriia</taxon>
        <taxon>Flavobacteriales</taxon>
        <taxon>Flavobacteriaceae</taxon>
        <taxon>Capnocytophaga</taxon>
    </lineage>
</organism>
<reference evidence="1 2" key="1">
    <citation type="submission" date="2018-04" db="EMBL/GenBank/DDBJ databases">
        <title>Genomic Encyclopedia of Archaeal and Bacterial Type Strains, Phase II (KMG-II): from individual species to whole genera.</title>
        <authorList>
            <person name="Goeker M."/>
        </authorList>
    </citation>
    <scope>NUCLEOTIDE SEQUENCE [LARGE SCALE GENOMIC DNA]</scope>
    <source>
        <strain evidence="1 2">DSM 22902</strain>
    </source>
</reference>
<accession>A0A2T5XSF9</accession>
<dbReference type="GeneID" id="84581334"/>